<sequence>MKILVAVLNWRNYEDTLIAIQSVKDSTLFADIMLLDNDSRDGSFESLQEHFGKSVIYQANAGNLGFSYGNNPAFLKCLEDNYDFLLLLNNDAKIHPDAIKNAVDYLKNKADVGICGMKLVNMHEPHHIQALGGGYIDYLGVAHHITHEDKLPKITYITGAAALIRAQVIRDIGIMDESYFMYWEDVDYSFRARRAGWKLNVSTDSVVFHKESASSGLRSSRQIAMKNKSALFFAKKFYGPLGHVYYIGMIARALKAQAHRL</sequence>
<name>A0AAE3XH76_9DEIO</name>
<keyword evidence="3" id="KW-0808">Transferase</keyword>
<gene>
    <name evidence="4" type="ORF">J2Y00_003217</name>
</gene>
<organism evidence="4 5">
    <name type="scientific">Deinococcus soli</name>
    <name type="common">ex Cha et al. 2016</name>
    <dbReference type="NCBI Taxonomy" id="1309411"/>
    <lineage>
        <taxon>Bacteria</taxon>
        <taxon>Thermotogati</taxon>
        <taxon>Deinococcota</taxon>
        <taxon>Deinococci</taxon>
        <taxon>Deinococcales</taxon>
        <taxon>Deinococcaceae</taxon>
        <taxon>Deinococcus</taxon>
    </lineage>
</organism>
<dbReference type="Proteomes" id="UP001185331">
    <property type="component" value="Unassembled WGS sequence"/>
</dbReference>
<dbReference type="RefSeq" id="WP_309855863.1">
    <property type="nucleotide sequence ID" value="NZ_JAVDQJ010000007.1"/>
</dbReference>
<dbReference type="Gene3D" id="3.90.550.10">
    <property type="entry name" value="Spore Coat Polysaccharide Biosynthesis Protein SpsA, Chain A"/>
    <property type="match status" value="1"/>
</dbReference>
<dbReference type="GO" id="GO:0016757">
    <property type="term" value="F:glycosyltransferase activity"/>
    <property type="evidence" value="ECO:0007669"/>
    <property type="project" value="UniProtKB-KW"/>
</dbReference>
<protein>
    <submittedName>
        <fullName evidence="4">GT2 family glycosyltransferase</fullName>
    </submittedName>
</protein>
<dbReference type="PANTHER" id="PTHR43179:SF12">
    <property type="entry name" value="GALACTOFURANOSYLTRANSFERASE GLFT2"/>
    <property type="match status" value="1"/>
</dbReference>
<evidence type="ECO:0000313" key="4">
    <source>
        <dbReference type="EMBL" id="MDR6219613.1"/>
    </source>
</evidence>
<dbReference type="SUPFAM" id="SSF53448">
    <property type="entry name" value="Nucleotide-diphospho-sugar transferases"/>
    <property type="match status" value="1"/>
</dbReference>
<dbReference type="PANTHER" id="PTHR43179">
    <property type="entry name" value="RHAMNOSYLTRANSFERASE WBBL"/>
    <property type="match status" value="1"/>
</dbReference>
<evidence type="ECO:0000256" key="2">
    <source>
        <dbReference type="ARBA" id="ARBA00022676"/>
    </source>
</evidence>
<accession>A0AAE3XH76</accession>
<comment type="similarity">
    <text evidence="1">Belongs to the glycosyltransferase 2 family.</text>
</comment>
<evidence type="ECO:0000256" key="3">
    <source>
        <dbReference type="ARBA" id="ARBA00022679"/>
    </source>
</evidence>
<reference evidence="4" key="1">
    <citation type="submission" date="2023-07" db="EMBL/GenBank/DDBJ databases">
        <title>Sorghum-associated microbial communities from plants grown in Nebraska, USA.</title>
        <authorList>
            <person name="Schachtman D."/>
        </authorList>
    </citation>
    <scope>NUCLEOTIDE SEQUENCE</scope>
    <source>
        <strain evidence="4">BE330</strain>
    </source>
</reference>
<dbReference type="EMBL" id="JAVDQK010000008">
    <property type="protein sequence ID" value="MDR6219613.1"/>
    <property type="molecule type" value="Genomic_DNA"/>
</dbReference>
<evidence type="ECO:0000313" key="5">
    <source>
        <dbReference type="Proteomes" id="UP001185331"/>
    </source>
</evidence>
<comment type="caution">
    <text evidence="4">The sequence shown here is derived from an EMBL/GenBank/DDBJ whole genome shotgun (WGS) entry which is preliminary data.</text>
</comment>
<evidence type="ECO:0000256" key="1">
    <source>
        <dbReference type="ARBA" id="ARBA00006739"/>
    </source>
</evidence>
<proteinExistence type="inferred from homology"/>
<keyword evidence="2" id="KW-0328">Glycosyltransferase</keyword>
<dbReference type="AlphaFoldDB" id="A0AAE3XH76"/>
<dbReference type="Pfam" id="PF13641">
    <property type="entry name" value="Glyco_tranf_2_3"/>
    <property type="match status" value="1"/>
</dbReference>
<dbReference type="CDD" id="cd04186">
    <property type="entry name" value="GT_2_like_c"/>
    <property type="match status" value="1"/>
</dbReference>
<dbReference type="InterPro" id="IPR029044">
    <property type="entry name" value="Nucleotide-diphossugar_trans"/>
</dbReference>